<feature type="transmembrane region" description="Helical" evidence="2">
    <location>
        <begin position="39"/>
        <end position="62"/>
    </location>
</feature>
<organism evidence="3 4">
    <name type="scientific">Plasmopara halstedii</name>
    <name type="common">Downy mildew of sunflower</name>
    <dbReference type="NCBI Taxonomy" id="4781"/>
    <lineage>
        <taxon>Eukaryota</taxon>
        <taxon>Sar</taxon>
        <taxon>Stramenopiles</taxon>
        <taxon>Oomycota</taxon>
        <taxon>Peronosporomycetes</taxon>
        <taxon>Peronosporales</taxon>
        <taxon>Peronosporaceae</taxon>
        <taxon>Plasmopara</taxon>
    </lineage>
</organism>
<dbReference type="Proteomes" id="UP000054928">
    <property type="component" value="Unassembled WGS sequence"/>
</dbReference>
<keyword evidence="4" id="KW-1185">Reference proteome</keyword>
<name>A0A0N7L541_PLAHL</name>
<sequence length="150" mass="16071">MSAKLRKLPGQGSKALDPPITSPSSRSSVLSVVTNDASLLMAASGICTMALSGLLSFAMILFDEDLTSVTQLRLFSPSMVTGSVLLTIGVLNGMLEYLTRKTPGELVLPPGHPAISPNKLAEMEKFDENETACYWNRRPFSLNSSGRLPV</sequence>
<reference evidence="4" key="1">
    <citation type="submission" date="2014-09" db="EMBL/GenBank/DDBJ databases">
        <authorList>
            <person name="Sharma Rahul"/>
            <person name="Thines Marco"/>
        </authorList>
    </citation>
    <scope>NUCLEOTIDE SEQUENCE [LARGE SCALE GENOMIC DNA]</scope>
</reference>
<evidence type="ECO:0000256" key="2">
    <source>
        <dbReference type="SAM" id="Phobius"/>
    </source>
</evidence>
<keyword evidence="2" id="KW-1133">Transmembrane helix</keyword>
<keyword evidence="2" id="KW-0812">Transmembrane</keyword>
<dbReference type="EMBL" id="CCYD01000482">
    <property type="protein sequence ID" value="CEG40419.1"/>
    <property type="molecule type" value="Genomic_DNA"/>
</dbReference>
<dbReference type="GeneID" id="36405674"/>
<evidence type="ECO:0000313" key="4">
    <source>
        <dbReference type="Proteomes" id="UP000054928"/>
    </source>
</evidence>
<protein>
    <submittedName>
        <fullName evidence="3">Uncharacterized protein</fullName>
    </submittedName>
</protein>
<feature type="transmembrane region" description="Helical" evidence="2">
    <location>
        <begin position="74"/>
        <end position="95"/>
    </location>
</feature>
<proteinExistence type="predicted"/>
<evidence type="ECO:0000313" key="3">
    <source>
        <dbReference type="EMBL" id="CEG40419.1"/>
    </source>
</evidence>
<dbReference type="OrthoDB" id="161306at2759"/>
<feature type="region of interest" description="Disordered" evidence="1">
    <location>
        <begin position="1"/>
        <end position="27"/>
    </location>
</feature>
<dbReference type="RefSeq" id="XP_024576788.1">
    <property type="nucleotide sequence ID" value="XM_024726075.1"/>
</dbReference>
<accession>A0A0N7L541</accession>
<evidence type="ECO:0000256" key="1">
    <source>
        <dbReference type="SAM" id="MobiDB-lite"/>
    </source>
</evidence>
<dbReference type="AlphaFoldDB" id="A0A0N7L541"/>
<keyword evidence="2" id="KW-0472">Membrane</keyword>